<keyword evidence="1" id="KW-0472">Membrane</keyword>
<feature type="transmembrane region" description="Helical" evidence="1">
    <location>
        <begin position="45"/>
        <end position="66"/>
    </location>
</feature>
<dbReference type="PANTHER" id="PTHR37159">
    <property type="entry name" value="GH11867P"/>
    <property type="match status" value="1"/>
</dbReference>
<accession>A0A8B8E0V6</accession>
<dbReference type="InterPro" id="IPR018713">
    <property type="entry name" value="MPAB/Lcp_cat_dom"/>
</dbReference>
<dbReference type="Proteomes" id="UP000694844">
    <property type="component" value="Chromosome 4"/>
</dbReference>
<keyword evidence="1" id="KW-1133">Transmembrane helix</keyword>
<reference evidence="4" key="1">
    <citation type="submission" date="2025-08" db="UniProtKB">
        <authorList>
            <consortium name="RefSeq"/>
        </authorList>
    </citation>
    <scope>IDENTIFICATION</scope>
    <source>
        <tissue evidence="4">Whole sample</tissue>
    </source>
</reference>
<feature type="domain" description="ER-bound oxygenase mpaB/mpaB'/Rubber oxygenase catalytic" evidence="2">
    <location>
        <begin position="51"/>
        <end position="186"/>
    </location>
</feature>
<dbReference type="RefSeq" id="XP_022333438.1">
    <property type="nucleotide sequence ID" value="XM_022477730.1"/>
</dbReference>
<dbReference type="Pfam" id="PF09995">
    <property type="entry name" value="MPAB_Lcp_cat"/>
    <property type="match status" value="1"/>
</dbReference>
<gene>
    <name evidence="4" type="primary">LOC111130571</name>
</gene>
<proteinExistence type="predicted"/>
<dbReference type="GO" id="GO:0016491">
    <property type="term" value="F:oxidoreductase activity"/>
    <property type="evidence" value="ECO:0007669"/>
    <property type="project" value="InterPro"/>
</dbReference>
<evidence type="ECO:0000313" key="3">
    <source>
        <dbReference type="Proteomes" id="UP000694844"/>
    </source>
</evidence>
<dbReference type="AlphaFoldDB" id="A0A8B8E0V6"/>
<keyword evidence="3" id="KW-1185">Reference proteome</keyword>
<organism evidence="3 4">
    <name type="scientific">Crassostrea virginica</name>
    <name type="common">Eastern oyster</name>
    <dbReference type="NCBI Taxonomy" id="6565"/>
    <lineage>
        <taxon>Eukaryota</taxon>
        <taxon>Metazoa</taxon>
        <taxon>Spiralia</taxon>
        <taxon>Lophotrochozoa</taxon>
        <taxon>Mollusca</taxon>
        <taxon>Bivalvia</taxon>
        <taxon>Autobranchia</taxon>
        <taxon>Pteriomorphia</taxon>
        <taxon>Ostreida</taxon>
        <taxon>Ostreoidea</taxon>
        <taxon>Ostreidae</taxon>
        <taxon>Crassostrea</taxon>
    </lineage>
</organism>
<evidence type="ECO:0000259" key="2">
    <source>
        <dbReference type="Pfam" id="PF09995"/>
    </source>
</evidence>
<dbReference type="OrthoDB" id="6361347at2759"/>
<dbReference type="PANTHER" id="PTHR37159:SF1">
    <property type="entry name" value="GH11867P"/>
    <property type="match status" value="1"/>
</dbReference>
<evidence type="ECO:0000256" key="1">
    <source>
        <dbReference type="SAM" id="Phobius"/>
    </source>
</evidence>
<evidence type="ECO:0000313" key="4">
    <source>
        <dbReference type="RefSeq" id="XP_022333438.1"/>
    </source>
</evidence>
<dbReference type="GeneID" id="111130571"/>
<dbReference type="KEGG" id="cvn:111130571"/>
<keyword evidence="1" id="KW-0812">Transmembrane</keyword>
<protein>
    <submittedName>
        <fullName evidence="4">Uncharacterized protein LOC111130571</fullName>
    </submittedName>
</protein>
<name>A0A8B8E0V6_CRAVI</name>
<sequence>MSEERLKQLRLGSAKEITVFPDLSDLSDIDIKRFNNGRRYFQDNIAMCVLAMLGSLVAGFSVVNLLDPLVFTNKSNTSKKSLKRYLDTVRHVTLWHYDDILNPNSSARKSLKKVYDMHSHVNKSMIKEGINGRHFTQYDMSLVQSGFVGFIIMFPQKIGLEDSKTNLEDFVYFWRWIGFFLGIDDENNICINGYEDASDISKQIMNEIVYPSLLNPPKDFDLMARAFTDGLSLVVNFTLFTPESLIGFMLDLADKKRIYKVSFLDECRILFWKVTVLLVRRSSWFKGIANGLVQSLTVQKNFVF</sequence>